<keyword evidence="3" id="KW-1185">Reference proteome</keyword>
<reference evidence="2 3" key="2">
    <citation type="submission" date="2021-05" db="EMBL/GenBank/DDBJ databases">
        <title>Ecology and evolution of chlamydial symbionts of arthropods.</title>
        <authorList>
            <person name="Halter T."/>
            <person name="Sixt B.S."/>
            <person name="Toenshoff E.R."/>
            <person name="Koestlbacher S."/>
            <person name="Schulz F."/>
            <person name="Kostanjsek R."/>
            <person name="Collingro A."/>
            <person name="Hendrickx F."/>
            <person name="Horn M."/>
        </authorList>
    </citation>
    <scope>NUCLEOTIDE SEQUENCE [LARGE SCALE GENOMIC DNA]</scope>
    <source>
        <strain evidence="2 3">15C</strain>
        <plasmid evidence="2 3">unnamed</plasmid>
    </source>
</reference>
<accession>A0ABX8Z4N4</accession>
<proteinExistence type="inferred from homology"/>
<reference evidence="2 3" key="1">
    <citation type="submission" date="2020-01" db="EMBL/GenBank/DDBJ databases">
        <authorList>
            <person name="Sixt B."/>
            <person name="Schulz F."/>
            <person name="Kostanjsek R."/>
            <person name="Koestlbacher S."/>
            <person name="Collingro A."/>
            <person name="Toenshoff E."/>
            <person name="Horn M."/>
        </authorList>
    </citation>
    <scope>NUCLEOTIDE SEQUENCE [LARGE SCALE GENOMIC DNA]</scope>
    <source>
        <strain evidence="2 3">15C</strain>
        <plasmid evidence="2 3">unnamed</plasmid>
    </source>
</reference>
<evidence type="ECO:0000313" key="3">
    <source>
        <dbReference type="Proteomes" id="UP000822862"/>
    </source>
</evidence>
<evidence type="ECO:0008006" key="4">
    <source>
        <dbReference type="Google" id="ProtNLM"/>
    </source>
</evidence>
<gene>
    <name evidence="2" type="ORF">RHAB15C_0001396</name>
</gene>
<dbReference type="InterPro" id="IPR036165">
    <property type="entry name" value="YefM-like_sf"/>
</dbReference>
<comment type="similarity">
    <text evidence="1">Belongs to the phD/YefM antitoxin family.</text>
</comment>
<keyword evidence="2" id="KW-0614">Plasmid</keyword>
<dbReference type="NCBIfam" id="TIGR01552">
    <property type="entry name" value="phd_fam"/>
    <property type="match status" value="1"/>
</dbReference>
<protein>
    <recommendedName>
        <fullName evidence="4">Antitoxin</fullName>
    </recommendedName>
</protein>
<sequence length="76" mass="8825">MDEKMQAAKFKSECLKVMERVKKTRRKVVITKRNVPIAKLVPLDVEDEQVLGKLKGTVHFKDNIMDSIEEDWDAHS</sequence>
<dbReference type="Gene3D" id="3.40.1620.10">
    <property type="entry name" value="YefM-like domain"/>
    <property type="match status" value="1"/>
</dbReference>
<evidence type="ECO:0000313" key="2">
    <source>
        <dbReference type="EMBL" id="QZA59462.1"/>
    </source>
</evidence>
<name>A0ABX8Z4N4_9BACT</name>
<organism evidence="2 3">
    <name type="scientific">Candidatus Rhabdochlamydia porcellionis</name>
    <dbReference type="NCBI Taxonomy" id="225148"/>
    <lineage>
        <taxon>Bacteria</taxon>
        <taxon>Pseudomonadati</taxon>
        <taxon>Chlamydiota</taxon>
        <taxon>Chlamydiia</taxon>
        <taxon>Parachlamydiales</taxon>
        <taxon>Candidatus Rhabdochlamydiaceae</taxon>
        <taxon>Candidatus Rhabdochlamydia</taxon>
    </lineage>
</organism>
<geneLocation type="plasmid" evidence="2 3">
    <name>unnamed</name>
</geneLocation>
<evidence type="ECO:0000256" key="1">
    <source>
        <dbReference type="ARBA" id="ARBA00009981"/>
    </source>
</evidence>
<dbReference type="Proteomes" id="UP000822862">
    <property type="component" value="Plasmid unnamed"/>
</dbReference>
<dbReference type="EMBL" id="CP075586">
    <property type="protein sequence ID" value="QZA59462.1"/>
    <property type="molecule type" value="Genomic_DNA"/>
</dbReference>
<dbReference type="SUPFAM" id="SSF143120">
    <property type="entry name" value="YefM-like"/>
    <property type="match status" value="1"/>
</dbReference>